<gene>
    <name evidence="1" type="primary">Necator_chrII.g8513</name>
    <name evidence="1" type="ORF">RB195_020718</name>
</gene>
<dbReference type="EMBL" id="JAVFWL010000002">
    <property type="protein sequence ID" value="KAK6738777.1"/>
    <property type="molecule type" value="Genomic_DNA"/>
</dbReference>
<organism evidence="1 2">
    <name type="scientific">Necator americanus</name>
    <name type="common">Human hookworm</name>
    <dbReference type="NCBI Taxonomy" id="51031"/>
    <lineage>
        <taxon>Eukaryota</taxon>
        <taxon>Metazoa</taxon>
        <taxon>Ecdysozoa</taxon>
        <taxon>Nematoda</taxon>
        <taxon>Chromadorea</taxon>
        <taxon>Rhabditida</taxon>
        <taxon>Rhabditina</taxon>
        <taxon>Rhabditomorpha</taxon>
        <taxon>Strongyloidea</taxon>
        <taxon>Ancylostomatidae</taxon>
        <taxon>Bunostominae</taxon>
        <taxon>Necator</taxon>
    </lineage>
</organism>
<comment type="caution">
    <text evidence="1">The sequence shown here is derived from an EMBL/GenBank/DDBJ whole genome shotgun (WGS) entry which is preliminary data.</text>
</comment>
<evidence type="ECO:0000313" key="2">
    <source>
        <dbReference type="Proteomes" id="UP001303046"/>
    </source>
</evidence>
<dbReference type="Proteomes" id="UP001303046">
    <property type="component" value="Unassembled WGS sequence"/>
</dbReference>
<keyword evidence="2" id="KW-1185">Reference proteome</keyword>
<name>A0ABR1CLT5_NECAM</name>
<proteinExistence type="predicted"/>
<reference evidence="1 2" key="1">
    <citation type="submission" date="2023-08" db="EMBL/GenBank/DDBJ databases">
        <title>A Necator americanus chromosomal reference genome.</title>
        <authorList>
            <person name="Ilik V."/>
            <person name="Petrzelkova K.J."/>
            <person name="Pardy F."/>
            <person name="Fuh T."/>
            <person name="Niatou-Singa F.S."/>
            <person name="Gouil Q."/>
            <person name="Baker L."/>
            <person name="Ritchie M.E."/>
            <person name="Jex A.R."/>
            <person name="Gazzola D."/>
            <person name="Li H."/>
            <person name="Toshio Fujiwara R."/>
            <person name="Zhan B."/>
            <person name="Aroian R.V."/>
            <person name="Pafco B."/>
            <person name="Schwarz E.M."/>
        </authorList>
    </citation>
    <scope>NUCLEOTIDE SEQUENCE [LARGE SCALE GENOMIC DNA]</scope>
    <source>
        <strain evidence="1 2">Aroian</strain>
        <tissue evidence="1">Whole animal</tissue>
    </source>
</reference>
<accession>A0ABR1CLT5</accession>
<protein>
    <recommendedName>
        <fullName evidence="3">Phlebovirus glycoprotein G2 fusion domain-containing protein</fullName>
    </recommendedName>
</protein>
<evidence type="ECO:0008006" key="3">
    <source>
        <dbReference type="Google" id="ProtNLM"/>
    </source>
</evidence>
<evidence type="ECO:0000313" key="1">
    <source>
        <dbReference type="EMBL" id="KAK6738777.1"/>
    </source>
</evidence>
<sequence>MEMVQLDITSGSGGKGFSLDACRSTSTGVHRQHSDHRHRSKAAVTWPTYGLCPFQPIPGDFSTLFDTTVGEDCKDGNASERFVPCLFSAGFSCVMAFLNSSEIVAGCIRDIGSKLVKFERSPDNPRTVKIVDQEFALIRRSCGPPKNCSLAEVSIFNRSMILNVCCCKGEHCVKQKSYENKLIYDFEMKTEEEGSSEFKKVVRFINSARDGVAFLDASQPNPVRKH</sequence>